<dbReference type="SUPFAM" id="SSF57424">
    <property type="entry name" value="LDL receptor-like module"/>
    <property type="match status" value="2"/>
</dbReference>
<evidence type="ECO:0000313" key="12">
    <source>
        <dbReference type="Proteomes" id="UP000265040"/>
    </source>
</evidence>
<feature type="disulfide bond" evidence="6">
    <location>
        <begin position="437"/>
        <end position="449"/>
    </location>
</feature>
<evidence type="ECO:0000256" key="8">
    <source>
        <dbReference type="SAM" id="Phobius"/>
    </source>
</evidence>
<dbReference type="RefSeq" id="XP_026231330.1">
    <property type="nucleotide sequence ID" value="XM_026375545.1"/>
</dbReference>
<feature type="compositionally biased region" description="Polar residues" evidence="7">
    <location>
        <begin position="129"/>
        <end position="148"/>
    </location>
</feature>
<feature type="domain" description="FZ" evidence="10">
    <location>
        <begin position="478"/>
        <end position="596"/>
    </location>
</feature>
<dbReference type="Proteomes" id="UP000265040">
    <property type="component" value="Chromosome 13"/>
</dbReference>
<dbReference type="Gene3D" id="1.10.2000.10">
    <property type="entry name" value="Frizzled cysteine-rich domain"/>
    <property type="match status" value="1"/>
</dbReference>
<dbReference type="InterPro" id="IPR036790">
    <property type="entry name" value="Frizzled_dom_sf"/>
</dbReference>
<dbReference type="InterPro" id="IPR036055">
    <property type="entry name" value="LDL_receptor-like_sf"/>
</dbReference>
<dbReference type="FunFam" id="2.60.120.290:FF:000013">
    <property type="entry name" value="Membrane frizzled-related protein"/>
    <property type="match status" value="1"/>
</dbReference>
<reference evidence="11 12" key="1">
    <citation type="submission" date="2021-04" db="EMBL/GenBank/DDBJ databases">
        <authorList>
            <consortium name="Wellcome Sanger Institute Data Sharing"/>
        </authorList>
    </citation>
    <scope>NUCLEOTIDE SEQUENCE [LARGE SCALE GENOMIC DNA]</scope>
</reference>
<dbReference type="GeneTree" id="ENSGT00940000154525"/>
<feature type="disulfide bond" evidence="6">
    <location>
        <begin position="444"/>
        <end position="462"/>
    </location>
</feature>
<dbReference type="InterPro" id="IPR035914">
    <property type="entry name" value="Sperma_CUB_dom_sf"/>
</dbReference>
<dbReference type="InterPro" id="IPR023415">
    <property type="entry name" value="LDLR_class-A_CS"/>
</dbReference>
<feature type="disulfide bond" evidence="6">
    <location>
        <begin position="456"/>
        <end position="471"/>
    </location>
</feature>
<comment type="caution">
    <text evidence="5">Lacks conserved residue(s) required for the propagation of feature annotation.</text>
</comment>
<sequence length="596" mass="64533">MKMSDLSQVTVYSDSSDIYKNVFCNPAFELEGEREEIVEGLRTCSSTPEPIKPPVAGLGWCLFSVCVMRLRGPSWGVVIVSAAALLLLASLGLALALILTQIKGQEVEDQSLSTGLPDLSSAGDGESHSLPTISSNRSQWDSAATPQPTGIPLSETRCGGVLTDSEGSFSSPNHPGSYPPNSLCVWVIRVPPPSSVQIHVSSLTVEGPSPCLFDWLEVQEQIEQSSVATRFCGNVAPPTVNTNSSTVWVTFHSDGSIAGNGFSAQYRAILPGHKSCSREEFMCDNGRCLLPVSVCDGHENCHDQTDEANCSHKHKECGGQKTGPDGYLSSPNHPKPYPHQQLCVWHISVEEGHVITLSFRNFSLETQDVCEFDYVEVHDGVDTGAGRALGKFCGTTLPPDLISSGPHMTVVFVADEGVADSGFNASYQSVSILDRTCGPSQFACRTGECLQPQWLCDGWNDCPDGADEQSCGNSTYPPFTSTCEIIEVEMCQGLSYDLTSFPNIWLSIADQREAATLLKQYRVLMELACFEPLRKLVCGMFLPQCSPHGGVLQPCRSVCSSAEQQCSQALDLFSFSWPFNCHLLPDSQDPMECSLP</sequence>
<dbReference type="SMART" id="SM00192">
    <property type="entry name" value="LDLa"/>
    <property type="match status" value="2"/>
</dbReference>
<keyword evidence="12" id="KW-1185">Reference proteome</keyword>
<dbReference type="PROSITE" id="PS50068">
    <property type="entry name" value="LDLRA_2"/>
    <property type="match status" value="2"/>
</dbReference>
<keyword evidence="3" id="KW-0735">Signal-anchor</keyword>
<comment type="subcellular location">
    <subcellularLocation>
        <location evidence="1">Cell membrane</location>
        <topology evidence="1">Single-pass type II membrane protein</topology>
    </subcellularLocation>
</comment>
<feature type="transmembrane region" description="Helical" evidence="8">
    <location>
        <begin position="77"/>
        <end position="99"/>
    </location>
</feature>
<dbReference type="PRINTS" id="PR00261">
    <property type="entry name" value="LDLRECEPTOR"/>
</dbReference>
<dbReference type="CDD" id="cd00112">
    <property type="entry name" value="LDLa"/>
    <property type="match status" value="2"/>
</dbReference>
<dbReference type="SUPFAM" id="SSF63501">
    <property type="entry name" value="Frizzled cysteine-rich domain"/>
    <property type="match status" value="1"/>
</dbReference>
<evidence type="ECO:0000259" key="9">
    <source>
        <dbReference type="PROSITE" id="PS01180"/>
    </source>
</evidence>
<dbReference type="Ensembl" id="ENSATET00000077898.1">
    <property type="protein sequence ID" value="ENSATEP00000074662.1"/>
    <property type="gene ID" value="ENSATEG00000033026.1"/>
</dbReference>
<organism evidence="11 12">
    <name type="scientific">Anabas testudineus</name>
    <name type="common">Climbing perch</name>
    <name type="synonym">Anthias testudineus</name>
    <dbReference type="NCBI Taxonomy" id="64144"/>
    <lineage>
        <taxon>Eukaryota</taxon>
        <taxon>Metazoa</taxon>
        <taxon>Chordata</taxon>
        <taxon>Craniata</taxon>
        <taxon>Vertebrata</taxon>
        <taxon>Euteleostomi</taxon>
        <taxon>Actinopterygii</taxon>
        <taxon>Neopterygii</taxon>
        <taxon>Teleostei</taxon>
        <taxon>Neoteleostei</taxon>
        <taxon>Acanthomorphata</taxon>
        <taxon>Anabantaria</taxon>
        <taxon>Anabantiformes</taxon>
        <taxon>Anabantoidei</taxon>
        <taxon>Anabantidae</taxon>
        <taxon>Anabas</taxon>
    </lineage>
</organism>
<dbReference type="Gene3D" id="4.10.400.10">
    <property type="entry name" value="Low-density Lipoprotein Receptor"/>
    <property type="match status" value="2"/>
</dbReference>
<evidence type="ECO:0000259" key="10">
    <source>
        <dbReference type="PROSITE" id="PS50038"/>
    </source>
</evidence>
<dbReference type="GeneID" id="113172585"/>
<dbReference type="CDD" id="cd07066">
    <property type="entry name" value="CRD_FZ"/>
    <property type="match status" value="1"/>
</dbReference>
<evidence type="ECO:0000256" key="7">
    <source>
        <dbReference type="SAM" id="MobiDB-lite"/>
    </source>
</evidence>
<evidence type="ECO:0000256" key="3">
    <source>
        <dbReference type="ARBA" id="ARBA00022968"/>
    </source>
</evidence>
<dbReference type="InterPro" id="IPR000859">
    <property type="entry name" value="CUB_dom"/>
</dbReference>
<keyword evidence="2" id="KW-0677">Repeat</keyword>
<feature type="domain" description="CUB" evidence="9">
    <location>
        <begin position="317"/>
        <end position="430"/>
    </location>
</feature>
<keyword evidence="8" id="KW-1133">Transmembrane helix</keyword>
<dbReference type="PROSITE" id="PS50038">
    <property type="entry name" value="FZ"/>
    <property type="match status" value="1"/>
</dbReference>
<reference evidence="11" key="2">
    <citation type="submission" date="2025-08" db="UniProtKB">
        <authorList>
            <consortium name="Ensembl"/>
        </authorList>
    </citation>
    <scope>IDENTIFICATION</scope>
</reference>
<feature type="domain" description="CUB" evidence="9">
    <location>
        <begin position="158"/>
        <end position="269"/>
    </location>
</feature>
<dbReference type="FunFam" id="2.60.120.290:FF:000005">
    <property type="entry name" value="Procollagen C-endopeptidase enhancer 1"/>
    <property type="match status" value="1"/>
</dbReference>
<gene>
    <name evidence="11" type="primary">MFRP</name>
</gene>
<evidence type="ECO:0000313" key="11">
    <source>
        <dbReference type="Ensembl" id="ENSATEP00000074662.1"/>
    </source>
</evidence>
<feature type="disulfide bond" evidence="6">
    <location>
        <begin position="283"/>
        <end position="301"/>
    </location>
</feature>
<dbReference type="InterPro" id="IPR002172">
    <property type="entry name" value="LDrepeatLR_classA_rpt"/>
</dbReference>
<dbReference type="Pfam" id="PF00057">
    <property type="entry name" value="Ldl_recept_a"/>
    <property type="match status" value="2"/>
</dbReference>
<dbReference type="InterPro" id="IPR020067">
    <property type="entry name" value="Frizzled_dom"/>
</dbReference>
<dbReference type="PROSITE" id="PS01209">
    <property type="entry name" value="LDLRA_1"/>
    <property type="match status" value="2"/>
</dbReference>
<dbReference type="PANTHER" id="PTHR24251:SF30">
    <property type="entry name" value="MEMBRANE FRIZZLED-RELATED PROTEIN"/>
    <property type="match status" value="1"/>
</dbReference>
<evidence type="ECO:0000256" key="1">
    <source>
        <dbReference type="ARBA" id="ARBA00004401"/>
    </source>
</evidence>
<dbReference type="SUPFAM" id="SSF49854">
    <property type="entry name" value="Spermadhesin, CUB domain"/>
    <property type="match status" value="2"/>
</dbReference>
<keyword evidence="8" id="KW-0812">Transmembrane</keyword>
<evidence type="ECO:0000256" key="5">
    <source>
        <dbReference type="PROSITE-ProRule" id="PRU00090"/>
    </source>
</evidence>
<evidence type="ECO:0000256" key="6">
    <source>
        <dbReference type="PROSITE-ProRule" id="PRU00124"/>
    </source>
</evidence>
<dbReference type="PANTHER" id="PTHR24251">
    <property type="entry name" value="OVOCHYMASE-RELATED"/>
    <property type="match status" value="1"/>
</dbReference>
<accession>A0AAQ6ILN9</accession>
<keyword evidence="8" id="KW-0472">Membrane</keyword>
<dbReference type="PROSITE" id="PS01180">
    <property type="entry name" value="CUB"/>
    <property type="match status" value="2"/>
</dbReference>
<name>A0AAQ6ILN9_ANATE</name>
<dbReference type="SMART" id="SM00042">
    <property type="entry name" value="CUB"/>
    <property type="match status" value="2"/>
</dbReference>
<dbReference type="AlphaFoldDB" id="A0AAQ6ILN9"/>
<reference evidence="11" key="3">
    <citation type="submission" date="2025-09" db="UniProtKB">
        <authorList>
            <consortium name="Ensembl"/>
        </authorList>
    </citation>
    <scope>IDENTIFICATION</scope>
</reference>
<evidence type="ECO:0000256" key="4">
    <source>
        <dbReference type="ARBA" id="ARBA00023157"/>
    </source>
</evidence>
<feature type="disulfide bond" evidence="6">
    <location>
        <begin position="276"/>
        <end position="288"/>
    </location>
</feature>
<evidence type="ECO:0008006" key="13">
    <source>
        <dbReference type="Google" id="ProtNLM"/>
    </source>
</evidence>
<dbReference type="Pfam" id="PF00431">
    <property type="entry name" value="CUB"/>
    <property type="match status" value="2"/>
</dbReference>
<dbReference type="Gene3D" id="2.60.120.290">
    <property type="entry name" value="Spermadhesin, CUB domain"/>
    <property type="match status" value="2"/>
</dbReference>
<evidence type="ECO:0000256" key="2">
    <source>
        <dbReference type="ARBA" id="ARBA00022737"/>
    </source>
</evidence>
<dbReference type="Pfam" id="PF01392">
    <property type="entry name" value="Fz"/>
    <property type="match status" value="1"/>
</dbReference>
<feature type="disulfide bond" evidence="6">
    <location>
        <begin position="295"/>
        <end position="310"/>
    </location>
</feature>
<proteinExistence type="predicted"/>
<dbReference type="GO" id="GO:0005886">
    <property type="term" value="C:plasma membrane"/>
    <property type="evidence" value="ECO:0007669"/>
    <property type="project" value="UniProtKB-SubCell"/>
</dbReference>
<feature type="region of interest" description="Disordered" evidence="7">
    <location>
        <begin position="113"/>
        <end position="157"/>
    </location>
</feature>
<dbReference type="CDD" id="cd00041">
    <property type="entry name" value="CUB"/>
    <property type="match status" value="2"/>
</dbReference>
<dbReference type="SMART" id="SM00063">
    <property type="entry name" value="FRI"/>
    <property type="match status" value="1"/>
</dbReference>
<protein>
    <recommendedName>
        <fullName evidence="13">Membrane frizzled-related protein</fullName>
    </recommendedName>
</protein>
<keyword evidence="4 6" id="KW-1015">Disulfide bond</keyword>